<evidence type="ECO:0000313" key="1">
    <source>
        <dbReference type="EMBL" id="MDO1446630.1"/>
    </source>
</evidence>
<gene>
    <name evidence="1" type="ORF">Q0590_10235</name>
</gene>
<dbReference type="EMBL" id="JAUKPO010000004">
    <property type="protein sequence ID" value="MDO1446630.1"/>
    <property type="molecule type" value="Genomic_DNA"/>
</dbReference>
<dbReference type="RefSeq" id="WP_302037427.1">
    <property type="nucleotide sequence ID" value="NZ_JAUKPO010000004.1"/>
</dbReference>
<evidence type="ECO:0000313" key="2">
    <source>
        <dbReference type="Proteomes" id="UP001168528"/>
    </source>
</evidence>
<organism evidence="1 2">
    <name type="scientific">Rhodocytophaga aerolata</name>
    <dbReference type="NCBI Taxonomy" id="455078"/>
    <lineage>
        <taxon>Bacteria</taxon>
        <taxon>Pseudomonadati</taxon>
        <taxon>Bacteroidota</taxon>
        <taxon>Cytophagia</taxon>
        <taxon>Cytophagales</taxon>
        <taxon>Rhodocytophagaceae</taxon>
        <taxon>Rhodocytophaga</taxon>
    </lineage>
</organism>
<protein>
    <submittedName>
        <fullName evidence="1">Uncharacterized protein</fullName>
    </submittedName>
</protein>
<accession>A0ABT8R3F2</accession>
<keyword evidence="2" id="KW-1185">Reference proteome</keyword>
<comment type="caution">
    <text evidence="1">The sequence shown here is derived from an EMBL/GenBank/DDBJ whole genome shotgun (WGS) entry which is preliminary data.</text>
</comment>
<proteinExistence type="predicted"/>
<dbReference type="Proteomes" id="UP001168528">
    <property type="component" value="Unassembled WGS sequence"/>
</dbReference>
<reference evidence="1" key="1">
    <citation type="submission" date="2023-07" db="EMBL/GenBank/DDBJ databases">
        <title>The genome sequence of Rhodocytophaga aerolata KACC 12507.</title>
        <authorList>
            <person name="Zhang X."/>
        </authorList>
    </citation>
    <scope>NUCLEOTIDE SEQUENCE</scope>
    <source>
        <strain evidence="1">KACC 12507</strain>
    </source>
</reference>
<sequence length="89" mass="10295">MTKESLRKVEYYEMNAEDYRKLSPFEKTKAVAQKEVKHGWFHGWATDTHLLSEKDSGDLPQLVYATHAIIEQTDGSIVKIKPENIRFIG</sequence>
<name>A0ABT8R3F2_9BACT</name>